<proteinExistence type="predicted"/>
<name>A0A6A6TI39_9PLEO</name>
<dbReference type="Proteomes" id="UP000799324">
    <property type="component" value="Unassembled WGS sequence"/>
</dbReference>
<evidence type="ECO:0000313" key="1">
    <source>
        <dbReference type="EMBL" id="KAF2659665.1"/>
    </source>
</evidence>
<dbReference type="SUPFAM" id="SSF81383">
    <property type="entry name" value="F-box domain"/>
    <property type="match status" value="1"/>
</dbReference>
<accession>A0A6A6TI39</accession>
<dbReference type="InterPro" id="IPR036047">
    <property type="entry name" value="F-box-like_dom_sf"/>
</dbReference>
<reference evidence="1" key="1">
    <citation type="journal article" date="2020" name="Stud. Mycol.">
        <title>101 Dothideomycetes genomes: a test case for predicting lifestyles and emergence of pathogens.</title>
        <authorList>
            <person name="Haridas S."/>
            <person name="Albert R."/>
            <person name="Binder M."/>
            <person name="Bloem J."/>
            <person name="Labutti K."/>
            <person name="Salamov A."/>
            <person name="Andreopoulos B."/>
            <person name="Baker S."/>
            <person name="Barry K."/>
            <person name="Bills G."/>
            <person name="Bluhm B."/>
            <person name="Cannon C."/>
            <person name="Castanera R."/>
            <person name="Culley D."/>
            <person name="Daum C."/>
            <person name="Ezra D."/>
            <person name="Gonzalez J."/>
            <person name="Henrissat B."/>
            <person name="Kuo A."/>
            <person name="Liang C."/>
            <person name="Lipzen A."/>
            <person name="Lutzoni F."/>
            <person name="Magnuson J."/>
            <person name="Mondo S."/>
            <person name="Nolan M."/>
            <person name="Ohm R."/>
            <person name="Pangilinan J."/>
            <person name="Park H.-J."/>
            <person name="Ramirez L."/>
            <person name="Alfaro M."/>
            <person name="Sun H."/>
            <person name="Tritt A."/>
            <person name="Yoshinaga Y."/>
            <person name="Zwiers L.-H."/>
            <person name="Turgeon B."/>
            <person name="Goodwin S."/>
            <person name="Spatafora J."/>
            <person name="Crous P."/>
            <person name="Grigoriev I."/>
        </authorList>
    </citation>
    <scope>NUCLEOTIDE SEQUENCE</scope>
    <source>
        <strain evidence="1">CBS 122681</strain>
    </source>
</reference>
<dbReference type="AlphaFoldDB" id="A0A6A6TI39"/>
<gene>
    <name evidence="1" type="ORF">K491DRAFT_712446</name>
</gene>
<protein>
    <recommendedName>
        <fullName evidence="3">F-box domain-containing protein</fullName>
    </recommendedName>
</protein>
<sequence>MASPQPPGTTADPPAIRPITTSGPISKLPCELLTHVISFLPEHVKNLRLVCHGFNDCSWPAFGARLQDSMFDMRSYGSMENLKNISENKDLAPYVTSLCFITGWVSPSFPGPVELVASDLDPNDYDSDDIEFIEEDDYLPSEVFGRLMDYRLSTSYWFTEAWKWTPCTTQAVGTMLERVVNASKQCVVDFLSTMISNFVNLRTVQYKPDQLPHDFRDLHSDILEARADHGDLNGFYSIYGEQRAVNLVGMDILFRAIAAGDIRLKCLSVEVPAMTCHALATYTPAAIVQKAIASVEILRVDTCDMARHGSEHHLVQENEISLTTDCLPNLKLLEWNGWLPFAEENTLDHMPLLPSWMIHKAPTASCPPLRHLSLLSVWTPHIWRERTFDDSFFAFLAKIGQTLKTMTLEIFSRVKWHQLIEFLASSPDVSLDVLEIQLHICAPKNNLDRYFEGQKVPSKEILFQTAQTVTLKPDTFEAWLEKRWNPRPKKRMLTATGAKRGKNRKRRG</sequence>
<dbReference type="EMBL" id="MU004305">
    <property type="protein sequence ID" value="KAF2659665.1"/>
    <property type="molecule type" value="Genomic_DNA"/>
</dbReference>
<evidence type="ECO:0000313" key="2">
    <source>
        <dbReference type="Proteomes" id="UP000799324"/>
    </source>
</evidence>
<organism evidence="1 2">
    <name type="scientific">Lophiostoma macrostomum CBS 122681</name>
    <dbReference type="NCBI Taxonomy" id="1314788"/>
    <lineage>
        <taxon>Eukaryota</taxon>
        <taxon>Fungi</taxon>
        <taxon>Dikarya</taxon>
        <taxon>Ascomycota</taxon>
        <taxon>Pezizomycotina</taxon>
        <taxon>Dothideomycetes</taxon>
        <taxon>Pleosporomycetidae</taxon>
        <taxon>Pleosporales</taxon>
        <taxon>Lophiostomataceae</taxon>
        <taxon>Lophiostoma</taxon>
    </lineage>
</organism>
<dbReference type="OrthoDB" id="3797353at2759"/>
<keyword evidence="2" id="KW-1185">Reference proteome</keyword>
<evidence type="ECO:0008006" key="3">
    <source>
        <dbReference type="Google" id="ProtNLM"/>
    </source>
</evidence>